<dbReference type="OrthoDB" id="392571at2759"/>
<accession>A0A316UVC2</accession>
<dbReference type="GO" id="GO:0000447">
    <property type="term" value="P:endonucleolytic cleavage in ITS1 to separate SSU-rRNA from 5.8S rRNA and LSU-rRNA from tricistronic rRNA transcript (SSU-rRNA, 5.8S rRNA, LSU-rRNA)"/>
    <property type="evidence" value="ECO:0007669"/>
    <property type="project" value="TreeGrafter"/>
</dbReference>
<dbReference type="GeneID" id="37025312"/>
<feature type="region of interest" description="Disordered" evidence="5">
    <location>
        <begin position="737"/>
        <end position="809"/>
    </location>
</feature>
<dbReference type="PANTHER" id="PTHR13102:SF0">
    <property type="entry name" value="NUCLEOLAR PROTEIN 9"/>
    <property type="match status" value="1"/>
</dbReference>
<evidence type="ECO:0000313" key="6">
    <source>
        <dbReference type="EMBL" id="PWN28281.1"/>
    </source>
</evidence>
<feature type="compositionally biased region" description="Basic and acidic residues" evidence="5">
    <location>
        <begin position="532"/>
        <end position="547"/>
    </location>
</feature>
<feature type="compositionally biased region" description="Acidic residues" evidence="5">
    <location>
        <begin position="40"/>
        <end position="56"/>
    </location>
</feature>
<dbReference type="STRING" id="1569628.A0A316UVC2"/>
<dbReference type="InterPro" id="IPR001313">
    <property type="entry name" value="Pumilio_RNA-bd_rpt"/>
</dbReference>
<dbReference type="AlphaFoldDB" id="A0A316UVC2"/>
<dbReference type="InterPro" id="IPR040000">
    <property type="entry name" value="NOP9"/>
</dbReference>
<evidence type="ECO:0000256" key="2">
    <source>
        <dbReference type="ARBA" id="ARBA00022737"/>
    </source>
</evidence>
<dbReference type="InterPro" id="IPR016024">
    <property type="entry name" value="ARM-type_fold"/>
</dbReference>
<feature type="compositionally biased region" description="Acidic residues" evidence="5">
    <location>
        <begin position="758"/>
        <end position="767"/>
    </location>
</feature>
<dbReference type="GO" id="GO:0000480">
    <property type="term" value="P:endonucleolytic cleavage in 5'-ETS of tricistronic rRNA transcript (SSU-rRNA, 5.8S rRNA, LSU-rRNA)"/>
    <property type="evidence" value="ECO:0007669"/>
    <property type="project" value="TreeGrafter"/>
</dbReference>
<evidence type="ECO:0000313" key="7">
    <source>
        <dbReference type="Proteomes" id="UP000245884"/>
    </source>
</evidence>
<evidence type="ECO:0000256" key="4">
    <source>
        <dbReference type="ARBA" id="ARBA00031929"/>
    </source>
</evidence>
<dbReference type="EMBL" id="KZ819665">
    <property type="protein sequence ID" value="PWN28281.1"/>
    <property type="molecule type" value="Genomic_DNA"/>
</dbReference>
<reference evidence="6 7" key="1">
    <citation type="journal article" date="2018" name="Mol. Biol. Evol.">
        <title>Broad Genomic Sampling Reveals a Smut Pathogenic Ancestry of the Fungal Clade Ustilaginomycotina.</title>
        <authorList>
            <person name="Kijpornyongpan T."/>
            <person name="Mondo S.J."/>
            <person name="Barry K."/>
            <person name="Sandor L."/>
            <person name="Lee J."/>
            <person name="Lipzen A."/>
            <person name="Pangilinan J."/>
            <person name="LaButti K."/>
            <person name="Hainaut M."/>
            <person name="Henrissat B."/>
            <person name="Grigoriev I.V."/>
            <person name="Spatafora J.W."/>
            <person name="Aime M.C."/>
        </authorList>
    </citation>
    <scope>NUCLEOTIDE SEQUENCE [LARGE SCALE GENOMIC DNA]</scope>
    <source>
        <strain evidence="6 7">MCA 5214</strain>
    </source>
</reference>
<proteinExistence type="predicted"/>
<dbReference type="RefSeq" id="XP_025362893.1">
    <property type="nucleotide sequence ID" value="XM_025503489.1"/>
</dbReference>
<dbReference type="PANTHER" id="PTHR13102">
    <property type="entry name" value="NUCLEOLAR PROTEIN 9"/>
    <property type="match status" value="1"/>
</dbReference>
<protein>
    <recommendedName>
        <fullName evidence="1">Nucleolar protein 9</fullName>
    </recommendedName>
    <alternativeName>
        <fullName evidence="3 4">Pumilio domain-containing protein NOP9</fullName>
    </alternativeName>
</protein>
<feature type="region of interest" description="Disordered" evidence="5">
    <location>
        <begin position="527"/>
        <end position="587"/>
    </location>
</feature>
<keyword evidence="7" id="KW-1185">Reference proteome</keyword>
<dbReference type="GO" id="GO:0030686">
    <property type="term" value="C:90S preribosome"/>
    <property type="evidence" value="ECO:0007669"/>
    <property type="project" value="TreeGrafter"/>
</dbReference>
<dbReference type="GO" id="GO:0005730">
    <property type="term" value="C:nucleolus"/>
    <property type="evidence" value="ECO:0007669"/>
    <property type="project" value="TreeGrafter"/>
</dbReference>
<evidence type="ECO:0000256" key="3">
    <source>
        <dbReference type="ARBA" id="ARBA00030932"/>
    </source>
</evidence>
<organism evidence="6 7">
    <name type="scientific">Jaminaea rosea</name>
    <dbReference type="NCBI Taxonomy" id="1569628"/>
    <lineage>
        <taxon>Eukaryota</taxon>
        <taxon>Fungi</taxon>
        <taxon>Dikarya</taxon>
        <taxon>Basidiomycota</taxon>
        <taxon>Ustilaginomycotina</taxon>
        <taxon>Exobasidiomycetes</taxon>
        <taxon>Microstromatales</taxon>
        <taxon>Microstromatales incertae sedis</taxon>
        <taxon>Jaminaea</taxon>
    </lineage>
</organism>
<feature type="compositionally biased region" description="Basic and acidic residues" evidence="5">
    <location>
        <begin position="737"/>
        <end position="752"/>
    </location>
</feature>
<dbReference type="Pfam" id="PF22493">
    <property type="entry name" value="PUF_NOP9"/>
    <property type="match status" value="1"/>
</dbReference>
<dbReference type="GO" id="GO:0030688">
    <property type="term" value="C:preribosome, small subunit precursor"/>
    <property type="evidence" value="ECO:0007669"/>
    <property type="project" value="TreeGrafter"/>
</dbReference>
<dbReference type="GO" id="GO:0000472">
    <property type="term" value="P:endonucleolytic cleavage to generate mature 5'-end of SSU-rRNA from (SSU-rRNA, 5.8S rRNA, LSU-rRNA)"/>
    <property type="evidence" value="ECO:0007669"/>
    <property type="project" value="TreeGrafter"/>
</dbReference>
<feature type="compositionally biased region" description="Basic and acidic residues" evidence="5">
    <location>
        <begin position="768"/>
        <end position="780"/>
    </location>
</feature>
<name>A0A316UVC2_9BASI</name>
<dbReference type="SMART" id="SM00025">
    <property type="entry name" value="Pumilio"/>
    <property type="match status" value="4"/>
</dbReference>
<dbReference type="GO" id="GO:0003723">
    <property type="term" value="F:RNA binding"/>
    <property type="evidence" value="ECO:0007669"/>
    <property type="project" value="InterPro"/>
</dbReference>
<feature type="region of interest" description="Disordered" evidence="5">
    <location>
        <begin position="1"/>
        <end position="75"/>
    </location>
</feature>
<dbReference type="SUPFAM" id="SSF48371">
    <property type="entry name" value="ARM repeat"/>
    <property type="match status" value="2"/>
</dbReference>
<feature type="compositionally biased region" description="Basic residues" evidence="5">
    <location>
        <begin position="1"/>
        <end position="15"/>
    </location>
</feature>
<keyword evidence="2" id="KW-0677">Repeat</keyword>
<dbReference type="GO" id="GO:0000056">
    <property type="term" value="P:ribosomal small subunit export from nucleus"/>
    <property type="evidence" value="ECO:0007669"/>
    <property type="project" value="TreeGrafter"/>
</dbReference>
<dbReference type="InterPro" id="IPR011989">
    <property type="entry name" value="ARM-like"/>
</dbReference>
<gene>
    <name evidence="6" type="ORF">BDZ90DRAFT_144155</name>
</gene>
<dbReference type="Gene3D" id="1.25.10.10">
    <property type="entry name" value="Leucine-rich Repeat Variant"/>
    <property type="match status" value="1"/>
</dbReference>
<evidence type="ECO:0000256" key="1">
    <source>
        <dbReference type="ARBA" id="ARBA00016427"/>
    </source>
</evidence>
<evidence type="ECO:0000256" key="5">
    <source>
        <dbReference type="SAM" id="MobiDB-lite"/>
    </source>
</evidence>
<dbReference type="Proteomes" id="UP000245884">
    <property type="component" value="Unassembled WGS sequence"/>
</dbReference>
<sequence length="809" mass="89193">MPQKFRQRGKKKSKKAKEEQQTAAVEEPAWTIDRGHGEEQAVEEEREGFDGGDEDGAAAPGEHIPIQESDLAGGRNNVDDVAPFGFVSPELKGYLKDALASLHQMQTKRSEDWEAEEDDDGQEQSEQASLLRLAMLREMNGQELACATDGEASIALEAIIDGLDGRRLRILADRMSGSCYPLAGHRFGSHVLQAILRHLQRDLSGKGKERHIDDDAAETSAGVLRSSQQLIFDLVDELTPHTQELLQSTFGTHVVRSMLQLLAGQDLHAMQRSKKSKAFRVKVQQQDGAVEGAASLTPFPDKLKEVRHACLPKDITGRNEARALLVSPSASPTFALLLSLEAQAGEATQPDSLADVVLEGLIAADVEGNDAHESQYGVETLLRHPSGSHALEGLLSQLPQRIASRFWSTYVRGKVTRLACHPVANFVCAAAAKRLDAGSVREALEEIKEKQGGKMIKESKTAVLLALMARAAWWETQGEGGLEALALAATMSAFGFDAPEDANSESDGLMVRAILALKTKDGWHKMMRRRKEKEAAQAKEAEEKAKQAVDTVEELDAGGMITRGSQKRKRGNEEGATNGDDAASLRPEEATVQGSVMLQALVRLSEPHNHTLYESLLSLRTPVPYLTNPITSHAYLGALSSPTRPYTYIRRWLLSQLSPLLLSTLADDKYGSRVADAAWLRMDLFTREKFMKTHFASPGGSEERRLQGAFYGRHFLTKRLRVAEWHRDHFKWKDGQAEMRAREEEAEKERTRTLASEAADDVTQSEDGETKDGENGERGDTGATTKKRRKERKEKTKNETELDAIFAGV</sequence>